<keyword evidence="3" id="KW-0812">Transmembrane</keyword>
<keyword evidence="1 2" id="KW-0728">SH3 domain</keyword>
<name>A0A8H7P5E5_9APHY</name>
<dbReference type="InterPro" id="IPR001452">
    <property type="entry name" value="SH3_domain"/>
</dbReference>
<dbReference type="AlphaFoldDB" id="A0A8H7P5E5"/>
<evidence type="ECO:0000256" key="1">
    <source>
        <dbReference type="ARBA" id="ARBA00022443"/>
    </source>
</evidence>
<comment type="caution">
    <text evidence="5">The sequence shown here is derived from an EMBL/GenBank/DDBJ whole genome shotgun (WGS) entry which is preliminary data.</text>
</comment>
<reference evidence="5" key="1">
    <citation type="submission" date="2020-11" db="EMBL/GenBank/DDBJ databases">
        <authorList>
            <person name="Koelle M."/>
            <person name="Horta M.A.C."/>
            <person name="Nowrousian M."/>
            <person name="Ohm R.A."/>
            <person name="Benz P."/>
            <person name="Pilgard A."/>
        </authorList>
    </citation>
    <scope>NUCLEOTIDE SEQUENCE</scope>
    <source>
        <strain evidence="5">FPRL280</strain>
    </source>
</reference>
<dbReference type="Pfam" id="PF14604">
    <property type="entry name" value="SH3_9"/>
    <property type="match status" value="1"/>
</dbReference>
<evidence type="ECO:0000256" key="3">
    <source>
        <dbReference type="SAM" id="Phobius"/>
    </source>
</evidence>
<reference evidence="5" key="2">
    <citation type="journal article" name="Front. Microbiol.">
        <title>Degradative Capacity of Two Strains of Rhodonia placenta: From Phenotype to Genotype.</title>
        <authorList>
            <person name="Kolle M."/>
            <person name="Horta M.A.C."/>
            <person name="Nowrousian M."/>
            <person name="Ohm R.A."/>
            <person name="Benz J.P."/>
            <person name="Pilgard A."/>
        </authorList>
    </citation>
    <scope>NUCLEOTIDE SEQUENCE</scope>
    <source>
        <strain evidence="5">FPRL280</strain>
    </source>
</reference>
<keyword evidence="3" id="KW-0472">Membrane</keyword>
<evidence type="ECO:0000256" key="2">
    <source>
        <dbReference type="PROSITE-ProRule" id="PRU00192"/>
    </source>
</evidence>
<evidence type="ECO:0000313" key="6">
    <source>
        <dbReference type="Proteomes" id="UP000639403"/>
    </source>
</evidence>
<keyword evidence="3" id="KW-1133">Transmembrane helix</keyword>
<organism evidence="5 6">
    <name type="scientific">Rhodonia placenta</name>
    <dbReference type="NCBI Taxonomy" id="104341"/>
    <lineage>
        <taxon>Eukaryota</taxon>
        <taxon>Fungi</taxon>
        <taxon>Dikarya</taxon>
        <taxon>Basidiomycota</taxon>
        <taxon>Agaricomycotina</taxon>
        <taxon>Agaricomycetes</taxon>
        <taxon>Polyporales</taxon>
        <taxon>Adustoporiaceae</taxon>
        <taxon>Rhodonia</taxon>
    </lineage>
</organism>
<dbReference type="InterPro" id="IPR035521">
    <property type="entry name" value="Fus1_SH3"/>
</dbReference>
<dbReference type="Gene3D" id="2.30.30.40">
    <property type="entry name" value="SH3 Domains"/>
    <property type="match status" value="1"/>
</dbReference>
<dbReference type="PROSITE" id="PS50002">
    <property type="entry name" value="SH3"/>
    <property type="match status" value="1"/>
</dbReference>
<dbReference type="EMBL" id="JADOXO010000046">
    <property type="protein sequence ID" value="KAF9817256.1"/>
    <property type="molecule type" value="Genomic_DNA"/>
</dbReference>
<protein>
    <recommendedName>
        <fullName evidence="4">SH3 domain-containing protein</fullName>
    </recommendedName>
</protein>
<sequence length="296" mass="31876">MAIVNRSNSVLARAGHAHLLHKREVPASSAVASPTLVSEGVEASPSPSVAPHHSGPTNKEKAIAASMVIVGILIIGIVIWQIGRWRRRKARAAASSKFNIAFNTNSMSDKPIPLDFDMDGRELEKPSTANILLPMTPAVSVKPSLTGKPWTHTIPASGDFPSDKPPSYAAVNGALNQSYRVPPPALEIPQRPKSSAVVVPSPRSSSFGVDSPLFLKAQLTAALKTSRLATANKPLPRAMFVESTFKPSLSDELLVKPGETVRMLEEYEDEWCLVQRGSPEDGQKGVVPRFCLRELP</sequence>
<dbReference type="CDD" id="cd11854">
    <property type="entry name" value="SH3_Fus1p"/>
    <property type="match status" value="1"/>
</dbReference>
<feature type="domain" description="SH3" evidence="4">
    <location>
        <begin position="234"/>
        <end position="296"/>
    </location>
</feature>
<dbReference type="SUPFAM" id="SSF50044">
    <property type="entry name" value="SH3-domain"/>
    <property type="match status" value="1"/>
</dbReference>
<gene>
    <name evidence="5" type="ORF">IEO21_03620</name>
</gene>
<evidence type="ECO:0000313" key="5">
    <source>
        <dbReference type="EMBL" id="KAF9817256.1"/>
    </source>
</evidence>
<accession>A0A8H7P5E5</accession>
<dbReference type="Proteomes" id="UP000639403">
    <property type="component" value="Unassembled WGS sequence"/>
</dbReference>
<proteinExistence type="predicted"/>
<feature type="transmembrane region" description="Helical" evidence="3">
    <location>
        <begin position="62"/>
        <end position="82"/>
    </location>
</feature>
<dbReference type="InterPro" id="IPR036028">
    <property type="entry name" value="SH3-like_dom_sf"/>
</dbReference>
<evidence type="ECO:0000259" key="4">
    <source>
        <dbReference type="PROSITE" id="PS50002"/>
    </source>
</evidence>
<dbReference type="SMART" id="SM00326">
    <property type="entry name" value="SH3"/>
    <property type="match status" value="1"/>
</dbReference>